<dbReference type="AlphaFoldDB" id="A0A8J2UGT3"/>
<accession>A0A8J2UGT3</accession>
<evidence type="ECO:0000313" key="2">
    <source>
        <dbReference type="EMBL" id="GGB15765.1"/>
    </source>
</evidence>
<dbReference type="Gene3D" id="2.160.20.10">
    <property type="entry name" value="Single-stranded right-handed beta-helix, Pectin lyase-like"/>
    <property type="match status" value="1"/>
</dbReference>
<evidence type="ECO:0000313" key="3">
    <source>
        <dbReference type="Proteomes" id="UP000607559"/>
    </source>
</evidence>
<gene>
    <name evidence="2" type="ORF">GCM10011511_44500</name>
</gene>
<dbReference type="EMBL" id="BMJC01000005">
    <property type="protein sequence ID" value="GGB15765.1"/>
    <property type="molecule type" value="Genomic_DNA"/>
</dbReference>
<dbReference type="SUPFAM" id="SSF51126">
    <property type="entry name" value="Pectin lyase-like"/>
    <property type="match status" value="1"/>
</dbReference>
<sequence length="478" mass="51293">MKTNTFNNTTMYKINLALLILSSALVFSGCTKWAEDKQNIYVYQAPPPPGGAIPTNTPLCGSIKGVMQTGQTYVLGCTINVPKGDTLILEQGVTVYADTTSGIIVHGTLISLGTQAQPNVFTVKGITKDNTPNLPLNQDPAHKGLWKGIMCDTSCRLLVLKWTHLDFAGASYGNVDGPAVEESSGTSFNIVFQNPNGYCIIEDCWFYGGTDDCMRISNGKLHIFRNTFEKCGGSGGDIVNCKGGSVGTIAYNFFIGTAYNGQKASNKGQPVGAPQCNIVMYNSTFVNGGVRITAGSRAGGIDYEQGAEGAFYNNAFINCRVGYRVVNNPVADTLHLTYGNNYQWADSLVIADQFFTYGGVCTKPQPTDIPRPSLYLPANFYYPNPPANAYDGTPVVQYENPKFVNYPLPVVGQPLFAYTSIGSFNFHLLPGSSLIGKGNTTIKPLVVVPIDPIYGATEVTPPGADIGCYQINGSGNQH</sequence>
<dbReference type="InterPro" id="IPR012334">
    <property type="entry name" value="Pectin_lyas_fold"/>
</dbReference>
<dbReference type="PROSITE" id="PS51257">
    <property type="entry name" value="PROKAR_LIPOPROTEIN"/>
    <property type="match status" value="1"/>
</dbReference>
<dbReference type="InterPro" id="IPR011050">
    <property type="entry name" value="Pectin_lyase_fold/virulence"/>
</dbReference>
<comment type="caution">
    <text evidence="2">The sequence shown here is derived from an EMBL/GenBank/DDBJ whole genome shotgun (WGS) entry which is preliminary data.</text>
</comment>
<reference evidence="2" key="2">
    <citation type="submission" date="2020-09" db="EMBL/GenBank/DDBJ databases">
        <authorList>
            <person name="Sun Q."/>
            <person name="Zhou Y."/>
        </authorList>
    </citation>
    <scope>NUCLEOTIDE SEQUENCE</scope>
    <source>
        <strain evidence="2">CGMCC 1.15448</strain>
    </source>
</reference>
<keyword evidence="3" id="KW-1185">Reference proteome</keyword>
<proteinExistence type="predicted"/>
<reference evidence="2" key="1">
    <citation type="journal article" date="2014" name="Int. J. Syst. Evol. Microbiol.">
        <title>Complete genome sequence of Corynebacterium casei LMG S-19264T (=DSM 44701T), isolated from a smear-ripened cheese.</title>
        <authorList>
            <consortium name="US DOE Joint Genome Institute (JGI-PGF)"/>
            <person name="Walter F."/>
            <person name="Albersmeier A."/>
            <person name="Kalinowski J."/>
            <person name="Ruckert C."/>
        </authorList>
    </citation>
    <scope>NUCLEOTIDE SEQUENCE</scope>
    <source>
        <strain evidence="2">CGMCC 1.15448</strain>
    </source>
</reference>
<dbReference type="Proteomes" id="UP000607559">
    <property type="component" value="Unassembled WGS sequence"/>
</dbReference>
<name>A0A8J2UGT3_9BACT</name>
<feature type="chain" id="PRO_5035315883" description="Right-handed parallel beta-helix repeat-containing protein" evidence="1">
    <location>
        <begin position="29"/>
        <end position="478"/>
    </location>
</feature>
<dbReference type="RefSeq" id="WP_188935969.1">
    <property type="nucleotide sequence ID" value="NZ_BMJC01000005.1"/>
</dbReference>
<organism evidence="2 3">
    <name type="scientific">Puia dinghuensis</name>
    <dbReference type="NCBI Taxonomy" id="1792502"/>
    <lineage>
        <taxon>Bacteria</taxon>
        <taxon>Pseudomonadati</taxon>
        <taxon>Bacteroidota</taxon>
        <taxon>Chitinophagia</taxon>
        <taxon>Chitinophagales</taxon>
        <taxon>Chitinophagaceae</taxon>
        <taxon>Puia</taxon>
    </lineage>
</organism>
<protein>
    <recommendedName>
        <fullName evidence="4">Right-handed parallel beta-helix repeat-containing protein</fullName>
    </recommendedName>
</protein>
<feature type="signal peptide" evidence="1">
    <location>
        <begin position="1"/>
        <end position="28"/>
    </location>
</feature>
<keyword evidence="1" id="KW-0732">Signal</keyword>
<evidence type="ECO:0008006" key="4">
    <source>
        <dbReference type="Google" id="ProtNLM"/>
    </source>
</evidence>
<evidence type="ECO:0000256" key="1">
    <source>
        <dbReference type="SAM" id="SignalP"/>
    </source>
</evidence>